<evidence type="ECO:0000256" key="1">
    <source>
        <dbReference type="ARBA" id="ARBA00013258"/>
    </source>
</evidence>
<feature type="domain" description="Malonyl-CoA:ACP transacylase (MAT)" evidence="8">
    <location>
        <begin position="6"/>
        <end position="296"/>
    </location>
</feature>
<dbReference type="GO" id="GO:0005829">
    <property type="term" value="C:cytosol"/>
    <property type="evidence" value="ECO:0007669"/>
    <property type="project" value="TreeGrafter"/>
</dbReference>
<evidence type="ECO:0000256" key="5">
    <source>
        <dbReference type="ARBA" id="ARBA00048462"/>
    </source>
</evidence>
<evidence type="ECO:0000259" key="8">
    <source>
        <dbReference type="SMART" id="SM00827"/>
    </source>
</evidence>
<dbReference type="EC" id="2.3.1.39" evidence="1 6"/>
<organism evidence="9 10">
    <name type="scientific">Velamenicoccus archaeovorus</name>
    <dbReference type="NCBI Taxonomy" id="1930593"/>
    <lineage>
        <taxon>Bacteria</taxon>
        <taxon>Pseudomonadati</taxon>
        <taxon>Candidatus Omnitrophota</taxon>
        <taxon>Candidatus Velamenicoccus</taxon>
    </lineage>
</organism>
<dbReference type="RefSeq" id="WP_128699933.1">
    <property type="nucleotide sequence ID" value="NZ_CP019384.1"/>
</dbReference>
<dbReference type="Gene3D" id="3.40.366.10">
    <property type="entry name" value="Malonyl-Coenzyme A Acyl Carrier Protein, domain 2"/>
    <property type="match status" value="1"/>
</dbReference>
<dbReference type="PIRSF" id="PIRSF000446">
    <property type="entry name" value="Mct"/>
    <property type="match status" value="1"/>
</dbReference>
<evidence type="ECO:0000256" key="7">
    <source>
        <dbReference type="PIRSR" id="PIRSR000446-1"/>
    </source>
</evidence>
<dbReference type="PANTHER" id="PTHR42681">
    <property type="entry name" value="MALONYL-COA-ACYL CARRIER PROTEIN TRANSACYLASE, MITOCHONDRIAL"/>
    <property type="match status" value="1"/>
</dbReference>
<dbReference type="Proteomes" id="UP000287243">
    <property type="component" value="Chromosome"/>
</dbReference>
<name>A0A410P546_VELA1</name>
<dbReference type="InterPro" id="IPR014043">
    <property type="entry name" value="Acyl_transferase_dom"/>
</dbReference>
<dbReference type="PANTHER" id="PTHR42681:SF1">
    <property type="entry name" value="MALONYL-COA-ACYL CARRIER PROTEIN TRANSACYLASE, MITOCHONDRIAL"/>
    <property type="match status" value="1"/>
</dbReference>
<dbReference type="InterPro" id="IPR050858">
    <property type="entry name" value="Mal-CoA-ACP_Trans/PKS_FabD"/>
</dbReference>
<dbReference type="Gene3D" id="3.30.70.250">
    <property type="entry name" value="Malonyl-CoA ACP transacylase, ACP-binding"/>
    <property type="match status" value="1"/>
</dbReference>
<protein>
    <recommendedName>
        <fullName evidence="2 6">Malonyl CoA-acyl carrier protein transacylase</fullName>
        <ecNumber evidence="1 6">2.3.1.39</ecNumber>
    </recommendedName>
</protein>
<dbReference type="NCBIfam" id="TIGR00128">
    <property type="entry name" value="fabD"/>
    <property type="match status" value="1"/>
</dbReference>
<dbReference type="GO" id="GO:0006633">
    <property type="term" value="P:fatty acid biosynthetic process"/>
    <property type="evidence" value="ECO:0007669"/>
    <property type="project" value="TreeGrafter"/>
</dbReference>
<dbReference type="SMART" id="SM00827">
    <property type="entry name" value="PKS_AT"/>
    <property type="match status" value="1"/>
</dbReference>
<gene>
    <name evidence="9" type="ORF">BU251_05410</name>
</gene>
<dbReference type="InterPro" id="IPR016035">
    <property type="entry name" value="Acyl_Trfase/lysoPLipase"/>
</dbReference>
<accession>A0A410P546</accession>
<dbReference type="AlphaFoldDB" id="A0A410P546"/>
<evidence type="ECO:0000256" key="4">
    <source>
        <dbReference type="ARBA" id="ARBA00023315"/>
    </source>
</evidence>
<evidence type="ECO:0000256" key="6">
    <source>
        <dbReference type="PIRNR" id="PIRNR000446"/>
    </source>
</evidence>
<dbReference type="SUPFAM" id="SSF55048">
    <property type="entry name" value="Probable ACP-binding domain of malonyl-CoA ACP transacylase"/>
    <property type="match status" value="1"/>
</dbReference>
<dbReference type="EMBL" id="CP019384">
    <property type="protein sequence ID" value="QAT17208.1"/>
    <property type="molecule type" value="Genomic_DNA"/>
</dbReference>
<feature type="active site" evidence="7">
    <location>
        <position position="92"/>
    </location>
</feature>
<dbReference type="InterPro" id="IPR016036">
    <property type="entry name" value="Malonyl_transacylase_ACP-bd"/>
</dbReference>
<feature type="active site" evidence="7">
    <location>
        <position position="197"/>
    </location>
</feature>
<reference evidence="9 10" key="1">
    <citation type="submission" date="2017-01" db="EMBL/GenBank/DDBJ databases">
        <title>First insights into the biology of 'candidatus Vampirococcus archaeovorus'.</title>
        <authorList>
            <person name="Kizina J."/>
            <person name="Jordan S."/>
            <person name="Stueber K."/>
            <person name="Reinhardt R."/>
            <person name="Harder J."/>
        </authorList>
    </citation>
    <scope>NUCLEOTIDE SEQUENCE [LARGE SCALE GENOMIC DNA]</scope>
    <source>
        <strain evidence="9 10">LiM</strain>
    </source>
</reference>
<evidence type="ECO:0000256" key="2">
    <source>
        <dbReference type="ARBA" id="ARBA00018953"/>
    </source>
</evidence>
<dbReference type="InterPro" id="IPR024925">
    <property type="entry name" value="Malonyl_CoA-ACP_transAc"/>
</dbReference>
<dbReference type="SUPFAM" id="SSF52151">
    <property type="entry name" value="FabD/lysophospholipase-like"/>
    <property type="match status" value="1"/>
</dbReference>
<comment type="catalytic activity">
    <reaction evidence="5 6">
        <text>holo-[ACP] + malonyl-CoA = malonyl-[ACP] + CoA</text>
        <dbReference type="Rhea" id="RHEA:41792"/>
        <dbReference type="Rhea" id="RHEA-COMP:9623"/>
        <dbReference type="Rhea" id="RHEA-COMP:9685"/>
        <dbReference type="ChEBI" id="CHEBI:57287"/>
        <dbReference type="ChEBI" id="CHEBI:57384"/>
        <dbReference type="ChEBI" id="CHEBI:64479"/>
        <dbReference type="ChEBI" id="CHEBI:78449"/>
        <dbReference type="EC" id="2.3.1.39"/>
    </reaction>
</comment>
<keyword evidence="4 6" id="KW-0012">Acyltransferase</keyword>
<keyword evidence="3 6" id="KW-0808">Transferase</keyword>
<dbReference type="InterPro" id="IPR004410">
    <property type="entry name" value="Malonyl_CoA-ACP_transAc_FabD"/>
</dbReference>
<keyword evidence="10" id="KW-1185">Reference proteome</keyword>
<comment type="similarity">
    <text evidence="6">Belongs to the fabD family.</text>
</comment>
<evidence type="ECO:0000313" key="10">
    <source>
        <dbReference type="Proteomes" id="UP000287243"/>
    </source>
</evidence>
<proteinExistence type="inferred from homology"/>
<dbReference type="Pfam" id="PF00698">
    <property type="entry name" value="Acyl_transf_1"/>
    <property type="match status" value="1"/>
</dbReference>
<evidence type="ECO:0000256" key="3">
    <source>
        <dbReference type="ARBA" id="ARBA00022679"/>
    </source>
</evidence>
<dbReference type="InterPro" id="IPR001227">
    <property type="entry name" value="Ac_transferase_dom_sf"/>
</dbReference>
<dbReference type="KEGG" id="vai:BU251_05410"/>
<dbReference type="GO" id="GO:0004314">
    <property type="term" value="F:[acyl-carrier-protein] S-malonyltransferase activity"/>
    <property type="evidence" value="ECO:0007669"/>
    <property type="project" value="UniProtKB-EC"/>
</dbReference>
<sequence length="310" mass="33261">MKKAFLFPGQGAQLVGMGLDLYQNSNVGRAVFDEADQVLGFPLSQLCFEGPFEELTKTENCQPAILTASVAALAVMQTFRPDLKPDYVAGLSLGEYSALVAAHVIVFAEALRLVRRRGELMEEASGKNPGVMLCVLGLEKDVVAQISRSAGGEVANLNSPGQVIVSVAKQRAQLLTDAVMVQGAKRVIPLDVSGAFHCSLMNGARDGLTPEIEKISFKPADVPLVSNVDAKEQRDPVIIKVNLVNQVNSTTYWEASMRYLLERGVSEFYEVGPGSVLKGLMRKIDSGAKVVSAGTWEDMKALVSESGETA</sequence>
<evidence type="ECO:0000313" key="9">
    <source>
        <dbReference type="EMBL" id="QAT17208.1"/>
    </source>
</evidence>
<dbReference type="OrthoDB" id="9805460at2"/>